<organism evidence="1">
    <name type="scientific">Paulinella micropora</name>
    <dbReference type="NCBI Taxonomy" id="1928728"/>
    <lineage>
        <taxon>Eukaryota</taxon>
        <taxon>Sar</taxon>
        <taxon>Rhizaria</taxon>
        <taxon>Cercozoa</taxon>
        <taxon>Imbricatea</taxon>
        <taxon>Silicofilosea</taxon>
        <taxon>Euglyphida</taxon>
        <taxon>Paulinellidae</taxon>
        <taxon>Paulinella</taxon>
    </lineage>
</organism>
<proteinExistence type="predicted"/>
<dbReference type="SUPFAM" id="SSF52540">
    <property type="entry name" value="P-loop containing nucleoside triphosphate hydrolases"/>
    <property type="match status" value="1"/>
</dbReference>
<dbReference type="GO" id="GO:0005524">
    <property type="term" value="F:ATP binding"/>
    <property type="evidence" value="ECO:0007669"/>
    <property type="project" value="InterPro"/>
</dbReference>
<gene>
    <name evidence="3" type="primary">MYN1_Chr_456</name>
    <name evidence="1" type="ORF">PCKR_515</name>
    <name evidence="2" type="ORF">PFK_515</name>
    <name evidence="3" type="ORF">PMYN1_Chma465</name>
</gene>
<dbReference type="EMBL" id="LC490351">
    <property type="protein sequence ID" value="BBL86274.1"/>
    <property type="molecule type" value="Genomic_DNA"/>
</dbReference>
<dbReference type="Proteomes" id="UP000503178">
    <property type="component" value="Chromatophore Pltd"/>
</dbReference>
<evidence type="ECO:0000313" key="3">
    <source>
        <dbReference type="EMBL" id="BBL86274.1"/>
    </source>
</evidence>
<dbReference type="EMBL" id="KX897545">
    <property type="protein sequence ID" value="APP88296.1"/>
    <property type="molecule type" value="Genomic_DNA"/>
</dbReference>
<keyword evidence="1" id="KW-0808">Transferase</keyword>
<dbReference type="Pfam" id="PF02572">
    <property type="entry name" value="CobA_CobO_BtuR"/>
    <property type="match status" value="1"/>
</dbReference>
<sequence>MYLLNKSEGQIYVYTAPFRGSFSGVYSKALRIAGLGSYVLISQFLKGGVNQGVERSLLLCGRLEWMRPSFTGYLDELSFKLSEREILATKAVQEVWNYTKEQLLKGGLDQLVLDELGLAISWGYLDKQEVLTAVKSRAGRMDIILTGPLVPIELMAMADRVKQSSRKS</sequence>
<dbReference type="InterPro" id="IPR003724">
    <property type="entry name" value="CblAdoTrfase_CobA"/>
</dbReference>
<geneLocation type="plastid" evidence="1"/>
<protein>
    <submittedName>
        <fullName evidence="1">Cob(I)alamin adenosyltransferase</fullName>
    </submittedName>
</protein>
<name>A0A1L5YC69_9EUKA</name>
<dbReference type="PIRSF" id="PIRSF015617">
    <property type="entry name" value="Adensltrnsf_CobA"/>
    <property type="match status" value="1"/>
</dbReference>
<dbReference type="InterPro" id="IPR027417">
    <property type="entry name" value="P-loop_NTPase"/>
</dbReference>
<reference evidence="3 4" key="2">
    <citation type="submission" date="2019-06" db="EMBL/GenBank/DDBJ databases">
        <title>A hidden player of endosymbiotic evolution: DNA virus triggered massive gene transfer.</title>
        <authorList>
            <person name="Matsuo M."/>
            <person name="Katahata A."/>
            <person name="Tachikawa M."/>
            <person name="Minakuchi Y."/>
            <person name="Noguchi H."/>
            <person name="Toyoda A."/>
            <person name="Fujiyama A."/>
            <person name="Suzuki Y."/>
            <person name="Satoh S."/>
            <person name="Nakayama T."/>
            <person name="Kamikawa R."/>
            <person name="Nomura M."/>
            <person name="Inagaki Y."/>
            <person name="Ishida K."/>
            <person name="Obokata J."/>
        </authorList>
    </citation>
    <scope>NUCLEOTIDE SEQUENCE [LARGE SCALE GENOMIC DNA]</scope>
    <source>
        <strain evidence="3 4">MYN1</strain>
    </source>
</reference>
<dbReference type="PANTHER" id="PTHR46638">
    <property type="entry name" value="CORRINOID ADENOSYLTRANSFERASE"/>
    <property type="match status" value="1"/>
</dbReference>
<dbReference type="PANTHER" id="PTHR46638:SF1">
    <property type="entry name" value="CORRINOID ADENOSYLTRANSFERASE"/>
    <property type="match status" value="1"/>
</dbReference>
<dbReference type="Gene3D" id="3.40.50.300">
    <property type="entry name" value="P-loop containing nucleotide triphosphate hydrolases"/>
    <property type="match status" value="1"/>
</dbReference>
<reference evidence="1" key="1">
    <citation type="journal article" date="2017" name="Protist">
        <title>Diversity of the Photosynthetic Paulinella Species, with the Description of Paulinella micropora sp. nov. and the Chromatophore Genome Sequence for strain KR01.</title>
        <authorList>
            <person name="Lhee D."/>
            <person name="Yang E.C."/>
            <person name="Kim J.I."/>
            <person name="Nakayama T."/>
            <person name="Zuccarello G."/>
            <person name="Andersen R.A."/>
            <person name="Yoon H.S."/>
        </authorList>
    </citation>
    <scope>NUCLEOTIDE SEQUENCE</scope>
    <source>
        <strain evidence="2">FK01</strain>
        <strain evidence="1">KR01</strain>
    </source>
</reference>
<dbReference type="AlphaFoldDB" id="A0A1L5YC69"/>
<accession>A0A1L5YC69</accession>
<dbReference type="EMBL" id="KY124271">
    <property type="protein sequence ID" value="AQX45063.1"/>
    <property type="molecule type" value="Genomic_DNA"/>
</dbReference>
<keyword evidence="4" id="KW-1185">Reference proteome</keyword>
<keyword evidence="1" id="KW-0934">Plastid</keyword>
<evidence type="ECO:0000313" key="1">
    <source>
        <dbReference type="EMBL" id="APP88296.1"/>
    </source>
</evidence>
<evidence type="ECO:0000313" key="2">
    <source>
        <dbReference type="EMBL" id="AQX45063.1"/>
    </source>
</evidence>
<evidence type="ECO:0000313" key="4">
    <source>
        <dbReference type="Proteomes" id="UP000503178"/>
    </source>
</evidence>
<dbReference type="GO" id="GO:0008817">
    <property type="term" value="F:corrinoid adenosyltransferase activity"/>
    <property type="evidence" value="ECO:0007669"/>
    <property type="project" value="InterPro"/>
</dbReference>